<evidence type="ECO:0000256" key="4">
    <source>
        <dbReference type="ARBA" id="ARBA00022729"/>
    </source>
</evidence>
<dbReference type="Proteomes" id="UP000030687">
    <property type="component" value="Unassembled WGS sequence"/>
</dbReference>
<keyword evidence="10" id="KW-1185">Reference proteome</keyword>
<evidence type="ECO:0000313" key="10">
    <source>
        <dbReference type="Proteomes" id="UP000030687"/>
    </source>
</evidence>
<gene>
    <name evidence="9" type="ORF">CICLE_v100016551mg</name>
</gene>
<dbReference type="OMA" id="CIEGANN"/>
<keyword evidence="6" id="KW-0442">Lipid degradation</keyword>
<dbReference type="InterPro" id="IPR051238">
    <property type="entry name" value="GDSL_esterase/lipase"/>
</dbReference>
<proteinExistence type="inferred from homology"/>
<comment type="subcellular location">
    <subcellularLocation>
        <location evidence="1">Secreted</location>
    </subcellularLocation>
</comment>
<name>V4SJH6_CITCL</name>
<dbReference type="PANTHER" id="PTHR45650">
    <property type="entry name" value="GDSL-LIKE LIPASE/ACYLHYDROLASE-RELATED"/>
    <property type="match status" value="1"/>
</dbReference>
<sequence>MEIKLLLLCLFPLASFFLQCNCHCAASKKKGTAASGIRGMFVFGSSLVDNGNNNFLQNKAKVNYLPYGIDFPYGPSGRYTNGKNVIDLLGEQLQLPGLIPPFADPSTKASKIVHG</sequence>
<evidence type="ECO:0000256" key="8">
    <source>
        <dbReference type="SAM" id="SignalP"/>
    </source>
</evidence>
<dbReference type="Gene3D" id="3.40.50.1110">
    <property type="entry name" value="SGNH hydrolase"/>
    <property type="match status" value="1"/>
</dbReference>
<organism evidence="9 10">
    <name type="scientific">Citrus clementina</name>
    <name type="common">Clementine</name>
    <name type="synonym">Citrus deliciosa x Citrus sinensis</name>
    <dbReference type="NCBI Taxonomy" id="85681"/>
    <lineage>
        <taxon>Eukaryota</taxon>
        <taxon>Viridiplantae</taxon>
        <taxon>Streptophyta</taxon>
        <taxon>Embryophyta</taxon>
        <taxon>Tracheophyta</taxon>
        <taxon>Spermatophyta</taxon>
        <taxon>Magnoliopsida</taxon>
        <taxon>eudicotyledons</taxon>
        <taxon>Gunneridae</taxon>
        <taxon>Pentapetalae</taxon>
        <taxon>rosids</taxon>
        <taxon>malvids</taxon>
        <taxon>Sapindales</taxon>
        <taxon>Rutaceae</taxon>
        <taxon>Aurantioideae</taxon>
        <taxon>Citrus</taxon>
    </lineage>
</organism>
<dbReference type="GO" id="GO:0005576">
    <property type="term" value="C:extracellular region"/>
    <property type="evidence" value="ECO:0007669"/>
    <property type="project" value="UniProtKB-SubCell"/>
</dbReference>
<dbReference type="eggNOG" id="ENOG502QSH3">
    <property type="taxonomic scope" value="Eukaryota"/>
</dbReference>
<dbReference type="AlphaFoldDB" id="V4SJH6"/>
<dbReference type="EMBL" id="KI536799">
    <property type="protein sequence ID" value="ESR47883.1"/>
    <property type="molecule type" value="Genomic_DNA"/>
</dbReference>
<evidence type="ECO:0000313" key="9">
    <source>
        <dbReference type="EMBL" id="ESR47883.1"/>
    </source>
</evidence>
<keyword evidence="4 8" id="KW-0732">Signal</keyword>
<reference evidence="9 10" key="1">
    <citation type="submission" date="2013-10" db="EMBL/GenBank/DDBJ databases">
        <authorList>
            <consortium name="International Citrus Genome Consortium"/>
            <person name="Jenkins J."/>
            <person name="Schmutz J."/>
            <person name="Prochnik S."/>
            <person name="Rokhsar D."/>
            <person name="Gmitter F."/>
            <person name="Ollitrault P."/>
            <person name="Machado M."/>
            <person name="Talon M."/>
            <person name="Wincker P."/>
            <person name="Jaillon O."/>
            <person name="Morgante M."/>
        </authorList>
    </citation>
    <scope>NUCLEOTIDE SEQUENCE</scope>
    <source>
        <strain evidence="10">cv. Clemenules</strain>
    </source>
</reference>
<evidence type="ECO:0000256" key="5">
    <source>
        <dbReference type="ARBA" id="ARBA00022801"/>
    </source>
</evidence>
<dbReference type="Gramene" id="ESR47883">
    <property type="protein sequence ID" value="ESR47883"/>
    <property type="gene ID" value="CICLE_v100016551mg"/>
</dbReference>
<accession>V4SJH6</accession>
<evidence type="ECO:0000256" key="1">
    <source>
        <dbReference type="ARBA" id="ARBA00004613"/>
    </source>
</evidence>
<evidence type="ECO:0000256" key="2">
    <source>
        <dbReference type="ARBA" id="ARBA00008668"/>
    </source>
</evidence>
<evidence type="ECO:0000256" key="6">
    <source>
        <dbReference type="ARBA" id="ARBA00022963"/>
    </source>
</evidence>
<keyword evidence="7" id="KW-0443">Lipid metabolism</keyword>
<dbReference type="PANTHER" id="PTHR45650:SF2">
    <property type="entry name" value="OS06G0560700 PROTEIN"/>
    <property type="match status" value="1"/>
</dbReference>
<keyword evidence="3" id="KW-0964">Secreted</keyword>
<dbReference type="STRING" id="85681.V4SJH6"/>
<dbReference type="InterPro" id="IPR036514">
    <property type="entry name" value="SGNH_hydro_sf"/>
</dbReference>
<dbReference type="GO" id="GO:0016042">
    <property type="term" value="P:lipid catabolic process"/>
    <property type="evidence" value="ECO:0007669"/>
    <property type="project" value="UniProtKB-KW"/>
</dbReference>
<feature type="non-terminal residue" evidence="9">
    <location>
        <position position="115"/>
    </location>
</feature>
<feature type="chain" id="PRO_5004727479" description="SGNH hydrolase-type esterase domain-containing protein" evidence="8">
    <location>
        <begin position="23"/>
        <end position="115"/>
    </location>
</feature>
<keyword evidence="5" id="KW-0378">Hydrolase</keyword>
<evidence type="ECO:0008006" key="11">
    <source>
        <dbReference type="Google" id="ProtNLM"/>
    </source>
</evidence>
<evidence type="ECO:0000256" key="7">
    <source>
        <dbReference type="ARBA" id="ARBA00023098"/>
    </source>
</evidence>
<comment type="similarity">
    <text evidence="2">Belongs to the 'GDSL' lipolytic enzyme family.</text>
</comment>
<protein>
    <recommendedName>
        <fullName evidence="11">SGNH hydrolase-type esterase domain-containing protein</fullName>
    </recommendedName>
</protein>
<evidence type="ECO:0000256" key="3">
    <source>
        <dbReference type="ARBA" id="ARBA00022525"/>
    </source>
</evidence>
<feature type="signal peptide" evidence="8">
    <location>
        <begin position="1"/>
        <end position="22"/>
    </location>
</feature>
<dbReference type="GO" id="GO:0016787">
    <property type="term" value="F:hydrolase activity"/>
    <property type="evidence" value="ECO:0007669"/>
    <property type="project" value="UniProtKB-KW"/>
</dbReference>
<dbReference type="KEGG" id="cic:CICLE_v100016551m"/>
<dbReference type="InParanoid" id="V4SJH6"/>